<feature type="transmembrane region" description="Helical" evidence="1">
    <location>
        <begin position="12"/>
        <end position="34"/>
    </location>
</feature>
<protein>
    <submittedName>
        <fullName evidence="2">Uncharacterized protein</fullName>
    </submittedName>
</protein>
<evidence type="ECO:0000313" key="3">
    <source>
        <dbReference type="Proteomes" id="UP000287853"/>
    </source>
</evidence>
<keyword evidence="1" id="KW-1133">Transmembrane helix</keyword>
<organism evidence="2 3">
    <name type="scientific">Candidatus Electrothrix aarhusensis</name>
    <dbReference type="NCBI Taxonomy" id="1859131"/>
    <lineage>
        <taxon>Bacteria</taxon>
        <taxon>Pseudomonadati</taxon>
        <taxon>Thermodesulfobacteriota</taxon>
        <taxon>Desulfobulbia</taxon>
        <taxon>Desulfobulbales</taxon>
        <taxon>Desulfobulbaceae</taxon>
        <taxon>Candidatus Electrothrix</taxon>
    </lineage>
</organism>
<dbReference type="EMBL" id="MTKO01000036">
    <property type="protein sequence ID" value="RWX47315.1"/>
    <property type="molecule type" value="Genomic_DNA"/>
</dbReference>
<dbReference type="AlphaFoldDB" id="A0A444J390"/>
<sequence>MLINTSTMVDWNWFFAAFAQCGAALIGIIAAFIISKLLAEDNKYDSIKIKLESVPPGAAETKPISNTSGTRQICV</sequence>
<keyword evidence="1" id="KW-0472">Membrane</keyword>
<proteinExistence type="predicted"/>
<dbReference type="Proteomes" id="UP000287853">
    <property type="component" value="Unassembled WGS sequence"/>
</dbReference>
<gene>
    <name evidence="2" type="ORF">H206_03730</name>
</gene>
<keyword evidence="1" id="KW-0812">Transmembrane</keyword>
<comment type="caution">
    <text evidence="2">The sequence shown here is derived from an EMBL/GenBank/DDBJ whole genome shotgun (WGS) entry which is preliminary data.</text>
</comment>
<evidence type="ECO:0000313" key="2">
    <source>
        <dbReference type="EMBL" id="RWX47315.1"/>
    </source>
</evidence>
<evidence type="ECO:0000256" key="1">
    <source>
        <dbReference type="SAM" id="Phobius"/>
    </source>
</evidence>
<name>A0A444J390_9BACT</name>
<accession>A0A444J390</accession>
<reference evidence="2 3" key="1">
    <citation type="submission" date="2017-01" db="EMBL/GenBank/DDBJ databases">
        <title>The cable genome- insights into the physiology and evolution of filamentous bacteria capable of sulfide oxidation via long distance electron transfer.</title>
        <authorList>
            <person name="Schreiber L."/>
            <person name="Bjerg J.T."/>
            <person name="Boggild A."/>
            <person name="Van De Vossenberg J."/>
            <person name="Meysman F."/>
            <person name="Nielsen L.P."/>
            <person name="Schramm A."/>
            <person name="Kjeldsen K.U."/>
        </authorList>
    </citation>
    <scope>NUCLEOTIDE SEQUENCE [LARGE SCALE GENOMIC DNA]</scope>
    <source>
        <strain evidence="2">MCF</strain>
    </source>
</reference>
<feature type="non-terminal residue" evidence="2">
    <location>
        <position position="75"/>
    </location>
</feature>
<keyword evidence="3" id="KW-1185">Reference proteome</keyword>